<keyword evidence="2 7" id="KW-0812">Transmembrane</keyword>
<dbReference type="InterPro" id="IPR003439">
    <property type="entry name" value="ABC_transporter-like_ATP-bd"/>
</dbReference>
<comment type="caution">
    <text evidence="10">The sequence shown here is derived from an EMBL/GenBank/DDBJ whole genome shotgun (WGS) entry which is preliminary data.</text>
</comment>
<name>A0ABS7Z1U7_9SPHI</name>
<feature type="transmembrane region" description="Helical" evidence="7">
    <location>
        <begin position="59"/>
        <end position="76"/>
    </location>
</feature>
<dbReference type="Gene3D" id="3.40.50.300">
    <property type="entry name" value="P-loop containing nucleotide triphosphate hydrolases"/>
    <property type="match status" value="1"/>
</dbReference>
<evidence type="ECO:0000256" key="2">
    <source>
        <dbReference type="ARBA" id="ARBA00022692"/>
    </source>
</evidence>
<evidence type="ECO:0000256" key="1">
    <source>
        <dbReference type="ARBA" id="ARBA00004651"/>
    </source>
</evidence>
<protein>
    <submittedName>
        <fullName evidence="10">ABC transporter ATP-binding protein</fullName>
    </submittedName>
</protein>
<reference evidence="10" key="1">
    <citation type="submission" date="2020-10" db="EMBL/GenBank/DDBJ databases">
        <authorList>
            <person name="Lu T."/>
            <person name="Wang Q."/>
            <person name="Han X."/>
        </authorList>
    </citation>
    <scope>NUCLEOTIDE SEQUENCE</scope>
    <source>
        <strain evidence="10">WQ 366</strain>
    </source>
</reference>
<dbReference type="InterPro" id="IPR027417">
    <property type="entry name" value="P-loop_NTPase"/>
</dbReference>
<keyword evidence="6 7" id="KW-0472">Membrane</keyword>
<dbReference type="InterPro" id="IPR003593">
    <property type="entry name" value="AAA+_ATPase"/>
</dbReference>
<dbReference type="PROSITE" id="PS50929">
    <property type="entry name" value="ABC_TM1F"/>
    <property type="match status" value="1"/>
</dbReference>
<proteinExistence type="predicted"/>
<keyword evidence="3" id="KW-0547">Nucleotide-binding</keyword>
<evidence type="ECO:0000259" key="9">
    <source>
        <dbReference type="PROSITE" id="PS50929"/>
    </source>
</evidence>
<feature type="transmembrane region" description="Helical" evidence="7">
    <location>
        <begin position="238"/>
        <end position="260"/>
    </location>
</feature>
<dbReference type="Pfam" id="PF00664">
    <property type="entry name" value="ABC_membrane"/>
    <property type="match status" value="1"/>
</dbReference>
<feature type="transmembrane region" description="Helical" evidence="7">
    <location>
        <begin position="21"/>
        <end position="43"/>
    </location>
</feature>
<evidence type="ECO:0000256" key="4">
    <source>
        <dbReference type="ARBA" id="ARBA00022840"/>
    </source>
</evidence>
<organism evidence="10 11">
    <name type="scientific">Sphingobacterium bovistauri</name>
    <dbReference type="NCBI Taxonomy" id="2781959"/>
    <lineage>
        <taxon>Bacteria</taxon>
        <taxon>Pseudomonadati</taxon>
        <taxon>Bacteroidota</taxon>
        <taxon>Sphingobacteriia</taxon>
        <taxon>Sphingobacteriales</taxon>
        <taxon>Sphingobacteriaceae</taxon>
        <taxon>Sphingobacterium</taxon>
    </lineage>
</organism>
<feature type="transmembrane region" description="Helical" evidence="7">
    <location>
        <begin position="138"/>
        <end position="156"/>
    </location>
</feature>
<evidence type="ECO:0000313" key="11">
    <source>
        <dbReference type="Proteomes" id="UP001165302"/>
    </source>
</evidence>
<keyword evidence="4 10" id="KW-0067">ATP-binding</keyword>
<dbReference type="SMART" id="SM00382">
    <property type="entry name" value="AAA"/>
    <property type="match status" value="1"/>
</dbReference>
<evidence type="ECO:0000313" key="10">
    <source>
        <dbReference type="EMBL" id="MCA5004130.1"/>
    </source>
</evidence>
<feature type="domain" description="ABC transporter" evidence="8">
    <location>
        <begin position="335"/>
        <end position="540"/>
    </location>
</feature>
<dbReference type="InterPro" id="IPR039421">
    <property type="entry name" value="Type_1_exporter"/>
</dbReference>
<keyword evidence="5 7" id="KW-1133">Transmembrane helix</keyword>
<dbReference type="Gene3D" id="1.20.1560.10">
    <property type="entry name" value="ABC transporter type 1, transmembrane domain"/>
    <property type="match status" value="1"/>
</dbReference>
<dbReference type="PROSITE" id="PS50893">
    <property type="entry name" value="ABC_TRANSPORTER_2"/>
    <property type="match status" value="1"/>
</dbReference>
<accession>A0ABS7Z1U7</accession>
<feature type="transmembrane region" description="Helical" evidence="7">
    <location>
        <begin position="162"/>
        <end position="180"/>
    </location>
</feature>
<sequence length="541" mass="61511">MMIISSRQFQWLLKVIDGYKLKMIVYFLLEVSSILLSLLFIYYSKRTIDISMGATEGDLNISLSIVICCAISGVLLRSVSQWMNQRTQVSLLSNLQSQVLKSQMLSTWRTIKKWDTGNLLVRLNSDCNDIVQMVSTTWISLVVTGLKITASFIFLYSMDKMLAWIILCISPLFFLTKIYYKKMKALNVNVKNAESDLGSNMEENLRYRIILRSLGILPYRLNLFLKRQSILKNLRFRYLNFTGFSQLIMRICMITGYLLAFSWGVHSLKTKEITFGTMTAFLQLVNQIQSPIMSLGAFFPAFVKFRVSLNRVQEIDDSPKDNLEEAVVFDSVQSIKLRNVSFQYDSDVVIANLNEEFRKGEAVVVLGESGKGKTTLIRLLLGVISPDKGEIIIEGNNNNYQLTSSHIENFSYVPQGNTLLRGTVRENITLGIVSVDEEKLKEVIYYSCSEFIYDLPNGLETTIGDSGIGLSEGQAQRIGIARALLRNKNVWIFDEATSALDAETTNKMLNRIKDLISDKIVIFVTHNPNVDLFFDKRLLIN</sequence>
<evidence type="ECO:0000259" key="8">
    <source>
        <dbReference type="PROSITE" id="PS50893"/>
    </source>
</evidence>
<comment type="subcellular location">
    <subcellularLocation>
        <location evidence="1">Cell membrane</location>
        <topology evidence="1">Multi-pass membrane protein</topology>
    </subcellularLocation>
</comment>
<dbReference type="PANTHER" id="PTHR43394">
    <property type="entry name" value="ATP-DEPENDENT PERMEASE MDL1, MITOCHONDRIAL"/>
    <property type="match status" value="1"/>
</dbReference>
<dbReference type="PANTHER" id="PTHR43394:SF1">
    <property type="entry name" value="ATP-BINDING CASSETTE SUB-FAMILY B MEMBER 10, MITOCHONDRIAL"/>
    <property type="match status" value="1"/>
</dbReference>
<evidence type="ECO:0000256" key="3">
    <source>
        <dbReference type="ARBA" id="ARBA00022741"/>
    </source>
</evidence>
<dbReference type="EMBL" id="JADEYP010000003">
    <property type="protein sequence ID" value="MCA5004130.1"/>
    <property type="molecule type" value="Genomic_DNA"/>
</dbReference>
<evidence type="ECO:0000256" key="5">
    <source>
        <dbReference type="ARBA" id="ARBA00022989"/>
    </source>
</evidence>
<dbReference type="CDD" id="cd07346">
    <property type="entry name" value="ABC_6TM_exporters"/>
    <property type="match status" value="1"/>
</dbReference>
<evidence type="ECO:0000256" key="7">
    <source>
        <dbReference type="SAM" id="Phobius"/>
    </source>
</evidence>
<dbReference type="RefSeq" id="WP_225551462.1">
    <property type="nucleotide sequence ID" value="NZ_JADEYP010000003.1"/>
</dbReference>
<dbReference type="InterPro" id="IPR011527">
    <property type="entry name" value="ABC1_TM_dom"/>
</dbReference>
<evidence type="ECO:0000256" key="6">
    <source>
        <dbReference type="ARBA" id="ARBA00023136"/>
    </source>
</evidence>
<feature type="domain" description="ABC transmembrane type-1" evidence="9">
    <location>
        <begin position="24"/>
        <end position="304"/>
    </location>
</feature>
<keyword evidence="11" id="KW-1185">Reference proteome</keyword>
<gene>
    <name evidence="10" type="ORF">IPZ78_03050</name>
</gene>
<dbReference type="InterPro" id="IPR036640">
    <property type="entry name" value="ABC1_TM_sf"/>
</dbReference>
<dbReference type="Proteomes" id="UP001165302">
    <property type="component" value="Unassembled WGS sequence"/>
</dbReference>
<dbReference type="GO" id="GO:0005524">
    <property type="term" value="F:ATP binding"/>
    <property type="evidence" value="ECO:0007669"/>
    <property type="project" value="UniProtKB-KW"/>
</dbReference>
<dbReference type="Pfam" id="PF00005">
    <property type="entry name" value="ABC_tran"/>
    <property type="match status" value="1"/>
</dbReference>
<dbReference type="SUPFAM" id="SSF90123">
    <property type="entry name" value="ABC transporter transmembrane region"/>
    <property type="match status" value="1"/>
</dbReference>
<dbReference type="SUPFAM" id="SSF52540">
    <property type="entry name" value="P-loop containing nucleoside triphosphate hydrolases"/>
    <property type="match status" value="1"/>
</dbReference>